<feature type="compositionally biased region" description="Basic residues" evidence="1">
    <location>
        <begin position="33"/>
        <end position="43"/>
    </location>
</feature>
<dbReference type="AlphaFoldDB" id="A0AAD5TLZ0"/>
<name>A0AAD5TLZ0_9FUNG</name>
<gene>
    <name evidence="2" type="ORF">HDU87_003508</name>
</gene>
<feature type="region of interest" description="Disordered" evidence="1">
    <location>
        <begin position="176"/>
        <end position="201"/>
    </location>
</feature>
<protein>
    <submittedName>
        <fullName evidence="2">Uncharacterized protein</fullName>
    </submittedName>
</protein>
<dbReference type="EMBL" id="JADGJQ010000026">
    <property type="protein sequence ID" value="KAJ3178434.1"/>
    <property type="molecule type" value="Genomic_DNA"/>
</dbReference>
<feature type="region of interest" description="Disordered" evidence="1">
    <location>
        <begin position="92"/>
        <end position="160"/>
    </location>
</feature>
<feature type="compositionally biased region" description="Gly residues" evidence="1">
    <location>
        <begin position="267"/>
        <end position="276"/>
    </location>
</feature>
<feature type="region of interest" description="Disordered" evidence="1">
    <location>
        <begin position="1"/>
        <end position="58"/>
    </location>
</feature>
<evidence type="ECO:0000313" key="2">
    <source>
        <dbReference type="EMBL" id="KAJ3178434.1"/>
    </source>
</evidence>
<feature type="compositionally biased region" description="Pro residues" evidence="1">
    <location>
        <begin position="132"/>
        <end position="143"/>
    </location>
</feature>
<proteinExistence type="predicted"/>
<feature type="compositionally biased region" description="Low complexity" evidence="1">
    <location>
        <begin position="277"/>
        <end position="296"/>
    </location>
</feature>
<feature type="compositionally biased region" description="Acidic residues" evidence="1">
    <location>
        <begin position="7"/>
        <end position="22"/>
    </location>
</feature>
<feature type="region of interest" description="Disordered" evidence="1">
    <location>
        <begin position="213"/>
        <end position="296"/>
    </location>
</feature>
<feature type="compositionally biased region" description="Pro residues" evidence="1">
    <location>
        <begin position="111"/>
        <end position="120"/>
    </location>
</feature>
<comment type="caution">
    <text evidence="2">The sequence shown here is derived from an EMBL/GenBank/DDBJ whole genome shotgun (WGS) entry which is preliminary data.</text>
</comment>
<feature type="compositionally biased region" description="Polar residues" evidence="1">
    <location>
        <begin position="92"/>
        <end position="110"/>
    </location>
</feature>
<keyword evidence="3" id="KW-1185">Reference proteome</keyword>
<accession>A0AAD5TLZ0</accession>
<evidence type="ECO:0000256" key="1">
    <source>
        <dbReference type="SAM" id="MobiDB-lite"/>
    </source>
</evidence>
<evidence type="ECO:0000313" key="3">
    <source>
        <dbReference type="Proteomes" id="UP001212152"/>
    </source>
</evidence>
<dbReference type="Proteomes" id="UP001212152">
    <property type="component" value="Unassembled WGS sequence"/>
</dbReference>
<feature type="compositionally biased region" description="Low complexity" evidence="1">
    <location>
        <begin position="121"/>
        <end position="131"/>
    </location>
</feature>
<feature type="compositionally biased region" description="Polar residues" evidence="1">
    <location>
        <begin position="148"/>
        <end position="160"/>
    </location>
</feature>
<reference evidence="2" key="1">
    <citation type="submission" date="2020-05" db="EMBL/GenBank/DDBJ databases">
        <title>Phylogenomic resolution of chytrid fungi.</title>
        <authorList>
            <person name="Stajich J.E."/>
            <person name="Amses K."/>
            <person name="Simmons R."/>
            <person name="Seto K."/>
            <person name="Myers J."/>
            <person name="Bonds A."/>
            <person name="Quandt C.A."/>
            <person name="Barry K."/>
            <person name="Liu P."/>
            <person name="Grigoriev I."/>
            <person name="Longcore J.E."/>
            <person name="James T.Y."/>
        </authorList>
    </citation>
    <scope>NUCLEOTIDE SEQUENCE</scope>
    <source>
        <strain evidence="2">JEL0379</strain>
    </source>
</reference>
<organism evidence="2 3">
    <name type="scientific">Geranomyces variabilis</name>
    <dbReference type="NCBI Taxonomy" id="109894"/>
    <lineage>
        <taxon>Eukaryota</taxon>
        <taxon>Fungi</taxon>
        <taxon>Fungi incertae sedis</taxon>
        <taxon>Chytridiomycota</taxon>
        <taxon>Chytridiomycota incertae sedis</taxon>
        <taxon>Chytridiomycetes</taxon>
        <taxon>Spizellomycetales</taxon>
        <taxon>Powellomycetaceae</taxon>
        <taxon>Geranomyces</taxon>
    </lineage>
</organism>
<sequence>MENNTSSEDDDDDDDDDYESEKENDVASLRARSPLKKQPHHRPSSAPITGAGAGIPSDEVAMQPWNYARPAVHLEAAESSAAWAARLAGINLNNGEGSKAGNLSTLQHQQAPPPPPPPPRASSSSSSYSYPAAPPPTPAPAAPPRATLSVSSLPPPSHNSRATAFSIAKWVERTTASRPRSAPASRFAAPEALQSSPQAGAAAAAATLKRTPAPLLPSKHTLKHPVIISGPTSRPFPPPPLPPPSSPSHPAVPPTSSSSLEILTPRQGGGGGGGAAGTRATTTARPASAPSASFRAGGAHHGGGLLVGRAHPRLDKLHKGRLVGIAVSGRHI</sequence>
<feature type="compositionally biased region" description="Pro residues" evidence="1">
    <location>
        <begin position="234"/>
        <end position="253"/>
    </location>
</feature>